<protein>
    <submittedName>
        <fullName evidence="1">Uncharacterized protein</fullName>
    </submittedName>
</protein>
<organism evidence="1">
    <name type="scientific">Ophidiomyces ophidiicola</name>
    <dbReference type="NCBI Taxonomy" id="1387563"/>
    <lineage>
        <taxon>Eukaryota</taxon>
        <taxon>Fungi</taxon>
        <taxon>Dikarya</taxon>
        <taxon>Ascomycota</taxon>
        <taxon>Pezizomycotina</taxon>
        <taxon>Eurotiomycetes</taxon>
        <taxon>Eurotiomycetidae</taxon>
        <taxon>Onygenales</taxon>
        <taxon>Onygenaceae</taxon>
        <taxon>Ophidiomyces</taxon>
    </lineage>
</organism>
<comment type="caution">
    <text evidence="1">The sequence shown here is derived from an EMBL/GenBank/DDBJ whole genome shotgun (WGS) entry which is preliminary data.</text>
</comment>
<gene>
    <name evidence="1" type="ORF">LOY88_005671</name>
</gene>
<sequence>MSGESPSETTPLLRENATIEDGPSPAAAGDTADPGVILADEPALKELLIIQGSIWMGVFFAALDATVVATISAPISSSFNSLSLLSWLASAYLISNAACQPLSGKLTDIFSRRTGLVVSNILFGLGNLICGLAKDEWVMILGRVVAGMGGGGLTAIATFVTSDLVPLRRRGLWQGIGNVCYGAGGGIGGIFGGWINDTWGWRWAFLAQIPFIVVSTVLVWSRVKIPVKETDVSRWKRIDFLGAGTLVLTLVLFLYGINTGGNQLPWTHPLVLVSLALSGVLLVVFIYIEEKVASEPVIPVRLLMDRTVLSACLTNWFCTMSVFAMLLYVPLYIQIQGYSTTQAGARLIAQAVGTSVGSLGLGFLMRSTGRYLFLSYASVASLVVGFALFTTFTLHTPAWPPFLYLFIVGIGYGGVLTASLVALISAVAHVHQAVVTSASYAFRSTGSSIGITVASSVFQNILKAELWSRFGDWDDAHRLIPKIRDSLDEIHHLPKGWLPGVLDAYMKALNGVFVTILALALLGAIVSLGIREHKLHANLARNPGNESSFGGENPSIFQGSSEVNSGQMSILNSPNRHQHRVLLSTRTPFSDTIMRSLLRDPDVELRLIADKEINSSNGTLSNLTYYPDIPSVGANGSTRDWMNITAASLADWADVFIVAPIEPGTLGAMVSGLTTTLTLTILRGWDISKTILVVPKMMILEWKSPLTARQLKSIGTLWPWVKILPPVLSKFDPPNFLVELPWEGREMFYEEIRKGLGWPFDVNGGGNHRAIVADVSNNPQICDIEMNSTDSSATLSRASTPRRNSNYPALPPELLSMIFEALDDWETSVAVGVYTRIPMPEHWKPFTPKTEASLNSFSLEYSVLRRPLHEITHLLSCTPLRKPVSNLTAHLILKFSRTDILDFICKSRADLFWSTPQLSSLPLRASAIYGNIALLEWWKNCPELPTNDDLPDAVDGASRAGFVHVLEWWHKSGLSFRYSERSLESASAEGQIAVLDWWKRVSESWKDYDTLPLKIGKSVLLAAQSGKTASLAWWDRSGIPYTHGESVARIASTHGHVPVLELWYSLKGSKIIFDNQVLVGATKNGHVDVLEWWRRSGLRVEFKTCDIEEALEDAVSGAEERVRSWWQRNGLNLGVGPSEWMKVKVL</sequence>
<proteinExistence type="predicted"/>
<evidence type="ECO:0000313" key="1">
    <source>
        <dbReference type="EMBL" id="KAI2382840.1"/>
    </source>
</evidence>
<reference evidence="1" key="1">
    <citation type="journal article" date="2022" name="bioRxiv">
        <title>Population genetic analysis of Ophidiomyces ophidiicola, the causative agent of snake fungal disease, indicates recent introductions to the USA.</title>
        <authorList>
            <person name="Ladner J.T."/>
            <person name="Palmer J.M."/>
            <person name="Ettinger C.L."/>
            <person name="Stajich J.E."/>
            <person name="Farrell T.M."/>
            <person name="Glorioso B.M."/>
            <person name="Lawson B."/>
            <person name="Price S.J."/>
            <person name="Stengle A.G."/>
            <person name="Grear D.A."/>
            <person name="Lorch J.M."/>
        </authorList>
    </citation>
    <scope>NUCLEOTIDE SEQUENCE</scope>
    <source>
        <strain evidence="1">NWHC 24266-5</strain>
    </source>
</reference>
<name>A0ACB8UQ27_9EURO</name>
<dbReference type="EMBL" id="JALBCA010000106">
    <property type="protein sequence ID" value="KAI2382840.1"/>
    <property type="molecule type" value="Genomic_DNA"/>
</dbReference>
<accession>A0ACB8UQ27</accession>